<evidence type="ECO:0000256" key="7">
    <source>
        <dbReference type="ARBA" id="ARBA00023163"/>
    </source>
</evidence>
<dbReference type="FunFam" id="2.30.29.30:FF:000098">
    <property type="entry name" value="Fact complex subunit ssrp1"/>
    <property type="match status" value="1"/>
</dbReference>
<gene>
    <name evidence="16" type="primary">Piso0_003832</name>
    <name evidence="15" type="ORF">GNLVRS01_PISO0K03552g</name>
    <name evidence="16" type="ORF">GNLVRS01_PISO0L03553g</name>
</gene>
<keyword evidence="4 12" id="KW-0235">DNA replication</keyword>
<dbReference type="STRING" id="559304.G8Y6R1"/>
<organism evidence="16 17">
    <name type="scientific">Pichia sorbitophila (strain ATCC MYA-4447 / BCRC 22081 / CBS 7064 / NBRC 10061 / NRRL Y-12695)</name>
    <name type="common">Hybrid yeast</name>
    <dbReference type="NCBI Taxonomy" id="559304"/>
    <lineage>
        <taxon>Eukaryota</taxon>
        <taxon>Fungi</taxon>
        <taxon>Dikarya</taxon>
        <taxon>Ascomycota</taxon>
        <taxon>Saccharomycotina</taxon>
        <taxon>Pichiomycetes</taxon>
        <taxon>Debaryomycetaceae</taxon>
        <taxon>Millerozyma</taxon>
    </lineage>
</organism>
<comment type="subunit">
    <text evidence="11">Forms a stable heterodimer with SPT16. The SPT16-POB3 dimer weakly associates with multiple molecules of NHP6 to form the FACT complex.</text>
</comment>
<dbReference type="GO" id="GO:0006281">
    <property type="term" value="P:DNA repair"/>
    <property type="evidence" value="ECO:0007669"/>
    <property type="project" value="UniProtKB-KW"/>
</dbReference>
<evidence type="ECO:0000313" key="17">
    <source>
        <dbReference type="Proteomes" id="UP000005222"/>
    </source>
</evidence>
<dbReference type="GO" id="GO:0031491">
    <property type="term" value="F:nucleosome binding"/>
    <property type="evidence" value="ECO:0007669"/>
    <property type="project" value="TreeGrafter"/>
</dbReference>
<protein>
    <recommendedName>
        <fullName evidence="2 12">FACT complex subunit POB3</fullName>
    </recommendedName>
</protein>
<keyword evidence="17" id="KW-1185">Reference proteome</keyword>
<dbReference type="AlphaFoldDB" id="G8Y6R1"/>
<reference evidence="17" key="2">
    <citation type="journal article" date="2012" name="G3 (Bethesda)">
        <title>Pichia sorbitophila, an interspecies yeast hybrid reveals early steps of genome resolution following polyploidization.</title>
        <authorList>
            <person name="Leh Louis V."/>
            <person name="Despons L."/>
            <person name="Friedrich A."/>
            <person name="Martin T."/>
            <person name="Durrens P."/>
            <person name="Casaregola S."/>
            <person name="Neuveglise C."/>
            <person name="Fairhead C."/>
            <person name="Marck C."/>
            <person name="Cruz J.A."/>
            <person name="Straub M.L."/>
            <person name="Kugler V."/>
            <person name="Sacerdot C."/>
            <person name="Uzunov Z."/>
            <person name="Thierry A."/>
            <person name="Weiss S."/>
            <person name="Bleykasten C."/>
            <person name="De Montigny J."/>
            <person name="Jacques N."/>
            <person name="Jung P."/>
            <person name="Lemaire M."/>
            <person name="Mallet S."/>
            <person name="Morel G."/>
            <person name="Richard G.F."/>
            <person name="Sarkar A."/>
            <person name="Savel G."/>
            <person name="Schacherer J."/>
            <person name="Seret M.L."/>
            <person name="Talla E."/>
            <person name="Samson G."/>
            <person name="Jubin C."/>
            <person name="Poulain J."/>
            <person name="Vacherie B."/>
            <person name="Barbe V."/>
            <person name="Pelletier E."/>
            <person name="Sherman D.J."/>
            <person name="Westhof E."/>
            <person name="Weissenbach J."/>
            <person name="Baret P.V."/>
            <person name="Wincker P."/>
            <person name="Gaillardin C."/>
            <person name="Dujon B."/>
            <person name="Souciet J.L."/>
        </authorList>
    </citation>
    <scope>NUCLEOTIDE SEQUENCE [LARGE SCALE GENOMIC DNA]</scope>
    <source>
        <strain evidence="17">ATCC MYA-4447 / BCRC 22081 / CBS 7064 / NBRC 10061 / NRRL Y-12695</strain>
    </source>
</reference>
<dbReference type="PANTHER" id="PTHR45849:SF1">
    <property type="entry name" value="FACT COMPLEX SUBUNIT SSRP1"/>
    <property type="match status" value="1"/>
</dbReference>
<dbReference type="Proteomes" id="UP000005222">
    <property type="component" value="Chromosome K"/>
</dbReference>
<evidence type="ECO:0000256" key="5">
    <source>
        <dbReference type="ARBA" id="ARBA00022763"/>
    </source>
</evidence>
<name>G8Y6R1_PICSO</name>
<feature type="region of interest" description="Disordered" evidence="13">
    <location>
        <begin position="184"/>
        <end position="205"/>
    </location>
</feature>
<comment type="function">
    <text evidence="10 12">Component of the FACT complex, a general chromatin factor that acts to reorganize nucleosomes. The FACT complex is involved in multiple processes that require DNA as a template such as mRNA elongation, DNA replication and DNA repair. During transcription elongation the FACT complex acts as a histone chaperone that both destabilizes and restores nucleosomal structure. It facilitates the passage of RNA polymerase II and transcription by promoting the dissociation of one histone H2A-H2B dimer from the nucleosome, then subsequently promotes the reestablishment of the nucleosome following the passage of RNA polymerase II.</text>
</comment>
<dbReference type="Proteomes" id="UP000005222">
    <property type="component" value="Chromosome L"/>
</dbReference>
<dbReference type="Gene3D" id="2.30.29.150">
    <property type="match status" value="1"/>
</dbReference>
<dbReference type="InterPro" id="IPR024954">
    <property type="entry name" value="SSRP1_DD"/>
</dbReference>
<dbReference type="OrthoDB" id="498543at2759"/>
<evidence type="ECO:0000259" key="14">
    <source>
        <dbReference type="SMART" id="SM01287"/>
    </source>
</evidence>
<dbReference type="GO" id="GO:0006260">
    <property type="term" value="P:DNA replication"/>
    <property type="evidence" value="ECO:0007669"/>
    <property type="project" value="UniProtKB-KW"/>
</dbReference>
<dbReference type="InterPro" id="IPR048993">
    <property type="entry name" value="SSRP1-like_PH1"/>
</dbReference>
<dbReference type="InterPro" id="IPR011993">
    <property type="entry name" value="PH-like_dom_sf"/>
</dbReference>
<proteinExistence type="inferred from homology"/>
<keyword evidence="7 12" id="KW-0804">Transcription</keyword>
<dbReference type="InterPro" id="IPR035417">
    <property type="entry name" value="SSRP1/POB3_N"/>
</dbReference>
<dbReference type="InterPro" id="IPR013719">
    <property type="entry name" value="RTT106/SPT16-like_middle_dom"/>
</dbReference>
<evidence type="ECO:0000256" key="2">
    <source>
        <dbReference type="ARBA" id="ARBA00014978"/>
    </source>
</evidence>
<dbReference type="SUPFAM" id="SSF50729">
    <property type="entry name" value="PH domain-like"/>
    <property type="match status" value="1"/>
</dbReference>
<evidence type="ECO:0000256" key="6">
    <source>
        <dbReference type="ARBA" id="ARBA00023015"/>
    </source>
</evidence>
<dbReference type="Pfam" id="PF03531">
    <property type="entry name" value="SSrecog"/>
    <property type="match status" value="1"/>
</dbReference>
<dbReference type="CDD" id="cd13230">
    <property type="entry name" value="PH1_SSRP1-like"/>
    <property type="match status" value="1"/>
</dbReference>
<dbReference type="SMART" id="SM01287">
    <property type="entry name" value="Rtt106"/>
    <property type="match status" value="1"/>
</dbReference>
<dbReference type="EMBL" id="FO082048">
    <property type="protein sequence ID" value="CCE84291.1"/>
    <property type="molecule type" value="Genomic_DNA"/>
</dbReference>
<keyword evidence="3 12" id="KW-0158">Chromosome</keyword>
<dbReference type="InterPro" id="IPR000969">
    <property type="entry name" value="SSRP1/POB3"/>
</dbReference>
<dbReference type="GO" id="GO:0042393">
    <property type="term" value="F:histone binding"/>
    <property type="evidence" value="ECO:0007669"/>
    <property type="project" value="TreeGrafter"/>
</dbReference>
<dbReference type="FunCoup" id="G8Y6R1">
    <property type="interactions" value="1751"/>
</dbReference>
<feature type="domain" description="Histone chaperone RTT106/FACT complex subunit SPT16-like middle" evidence="14">
    <location>
        <begin position="368"/>
        <end position="462"/>
    </location>
</feature>
<evidence type="ECO:0000256" key="3">
    <source>
        <dbReference type="ARBA" id="ARBA00022454"/>
    </source>
</evidence>
<dbReference type="InterPro" id="IPR050454">
    <property type="entry name" value="RTT106/SSRP1_HistChap/FACT"/>
</dbReference>
<dbReference type="GO" id="GO:0003677">
    <property type="term" value="F:DNA binding"/>
    <property type="evidence" value="ECO:0007669"/>
    <property type="project" value="InterPro"/>
</dbReference>
<evidence type="ECO:0000256" key="12">
    <source>
        <dbReference type="RuleBase" id="RU364013"/>
    </source>
</evidence>
<comment type="similarity">
    <text evidence="1 12">Belongs to the SSRP1 family.</text>
</comment>
<keyword evidence="5 12" id="KW-0227">DNA damage</keyword>
<feature type="compositionally biased region" description="Acidic residues" evidence="13">
    <location>
        <begin position="476"/>
        <end position="499"/>
    </location>
</feature>
<feature type="region of interest" description="Disordered" evidence="13">
    <location>
        <begin position="473"/>
        <end position="537"/>
    </location>
</feature>
<evidence type="ECO:0000256" key="9">
    <source>
        <dbReference type="ARBA" id="ARBA00023242"/>
    </source>
</evidence>
<dbReference type="Pfam" id="PF08512">
    <property type="entry name" value="Rttp106-like_middle"/>
    <property type="match status" value="1"/>
</dbReference>
<dbReference type="InParanoid" id="G8Y6R1"/>
<comment type="subcellular location">
    <subcellularLocation>
        <location evidence="12">Nucleus</location>
    </subcellularLocation>
    <subcellularLocation>
        <location evidence="12">Chromosome</location>
    </subcellularLocation>
</comment>
<evidence type="ECO:0000256" key="4">
    <source>
        <dbReference type="ARBA" id="ARBA00022705"/>
    </source>
</evidence>
<keyword evidence="8 12" id="KW-0234">DNA repair</keyword>
<dbReference type="Gene3D" id="2.30.29.220">
    <property type="entry name" value="Structure-specific recognition protein (SSRP1)"/>
    <property type="match status" value="1"/>
</dbReference>
<dbReference type="HOGENOM" id="CLU_017374_3_0_1"/>
<dbReference type="Pfam" id="PF21103">
    <property type="entry name" value="PH1_SSRP1-like"/>
    <property type="match status" value="1"/>
</dbReference>
<evidence type="ECO:0000256" key="10">
    <source>
        <dbReference type="ARBA" id="ARBA00025370"/>
    </source>
</evidence>
<dbReference type="CDD" id="cd13229">
    <property type="entry name" value="PH_TFIIH"/>
    <property type="match status" value="1"/>
</dbReference>
<dbReference type="InterPro" id="IPR038167">
    <property type="entry name" value="SSRP1_sf"/>
</dbReference>
<keyword evidence="6 12" id="KW-0805">Transcription regulation</keyword>
<dbReference type="OMA" id="KNEHGIT"/>
<dbReference type="Gene3D" id="2.30.29.30">
    <property type="entry name" value="Pleckstrin-homology domain (PH domain)/Phosphotyrosine-binding domain (PTB)"/>
    <property type="match status" value="2"/>
</dbReference>
<dbReference type="FunFam" id="2.30.29.150:FF:000001">
    <property type="entry name" value="Fact complex subunit ssrp1"/>
    <property type="match status" value="1"/>
</dbReference>
<accession>G8Y6R1</accession>
<feature type="compositionally biased region" description="Basic and acidic residues" evidence="13">
    <location>
        <begin position="184"/>
        <end position="195"/>
    </location>
</feature>
<sequence>MANIDFEKIYLNCSRVHGRMRIADSGLGWKAASSNNETAQNNAPFLLPSEEILSYSWSRGSRGYELRVQTKNQGVVMLDGFDVEDFAKLKQELQRNFHLTLEHKEHSLRGWNWGKTDLAKNELVFQVNNKPAFELPYSDISNSNLTGKNEVAVELNLDNNHNKTGDELVEMRFYIPGVLENESTVKKETENGEVKQEEEEEPEEVSAATVFYEQLKDRADIGQGSGEAIVSFGDILFLTPRGRYDIDMYPTSLRLRGKTYDYKIQYKQIERIFSLPKPDEAHHLLVLQIDPPLRQGQTRYPFLVIQFSKEEEIELELNVSDEEYEQKYKDRLKRTYDAPIHLVMSHCFKGLTERRLIVPGAFQSRQLQPGISCSLKASEGYLYPLDRCFLFVTKPTIYIPYSEVSNITMSRTGGGVSASRTFDLEVNLRGSGQPHVFGNIDREEQEVIESFCSQKGIKVRNEEKLARAMLAKAINEQDDDDDEDVDMGSAGDEESEDDDFHSGSESDVAEEFDSNASESENSDDDGEKPPKKKSKND</sequence>
<evidence type="ECO:0000313" key="16">
    <source>
        <dbReference type="EMBL" id="CCE84291.1"/>
    </source>
</evidence>
<reference evidence="16" key="1">
    <citation type="submission" date="2011-10" db="EMBL/GenBank/DDBJ databases">
        <authorList>
            <person name="Genoscope - CEA"/>
        </authorList>
    </citation>
    <scope>NUCLEOTIDE SEQUENCE</scope>
</reference>
<dbReference type="GO" id="GO:0035101">
    <property type="term" value="C:FACT complex"/>
    <property type="evidence" value="ECO:0007669"/>
    <property type="project" value="TreeGrafter"/>
</dbReference>
<evidence type="ECO:0000256" key="13">
    <source>
        <dbReference type="SAM" id="MobiDB-lite"/>
    </source>
</evidence>
<dbReference type="EMBL" id="FO082049">
    <property type="protein sequence ID" value="CCE83260.1"/>
    <property type="molecule type" value="Genomic_DNA"/>
</dbReference>
<evidence type="ECO:0000256" key="11">
    <source>
        <dbReference type="ARBA" id="ARBA00063925"/>
    </source>
</evidence>
<dbReference type="eggNOG" id="KOG0526">
    <property type="taxonomic scope" value="Eukaryota"/>
</dbReference>
<dbReference type="PRINTS" id="PR00887">
    <property type="entry name" value="SSRCOGNITION"/>
</dbReference>
<evidence type="ECO:0000256" key="1">
    <source>
        <dbReference type="ARBA" id="ARBA00010060"/>
    </source>
</evidence>
<dbReference type="CDD" id="cd13231">
    <property type="entry name" value="PH2_SSRP1-like"/>
    <property type="match status" value="1"/>
</dbReference>
<dbReference type="Pfam" id="PF17292">
    <property type="entry name" value="POB3_N"/>
    <property type="match status" value="1"/>
</dbReference>
<keyword evidence="9 12" id="KW-0539">Nucleus</keyword>
<evidence type="ECO:0000256" key="8">
    <source>
        <dbReference type="ARBA" id="ARBA00023204"/>
    </source>
</evidence>
<evidence type="ECO:0000313" key="15">
    <source>
        <dbReference type="EMBL" id="CCE83260.1"/>
    </source>
</evidence>
<dbReference type="PANTHER" id="PTHR45849">
    <property type="entry name" value="FACT COMPLEX SUBUNIT SSRP1"/>
    <property type="match status" value="1"/>
</dbReference>